<evidence type="ECO:0000256" key="1">
    <source>
        <dbReference type="SAM" id="MobiDB-lite"/>
    </source>
</evidence>
<reference evidence="3" key="1">
    <citation type="journal article" date="2019" name="Int. J. Syst. Evol. Microbiol.">
        <title>The Global Catalogue of Microorganisms (GCM) 10K type strain sequencing project: providing services to taxonomists for standard genome sequencing and annotation.</title>
        <authorList>
            <consortium name="The Broad Institute Genomics Platform"/>
            <consortium name="The Broad Institute Genome Sequencing Center for Infectious Disease"/>
            <person name="Wu L."/>
            <person name="Ma J."/>
        </authorList>
    </citation>
    <scope>NUCLEOTIDE SEQUENCE [LARGE SCALE GENOMIC DNA]</scope>
    <source>
        <strain evidence="3">CCM 7043</strain>
    </source>
</reference>
<feature type="compositionally biased region" description="Gly residues" evidence="1">
    <location>
        <begin position="25"/>
        <end position="34"/>
    </location>
</feature>
<protein>
    <recommendedName>
        <fullName evidence="4">DUF3040 domain-containing protein</fullName>
    </recommendedName>
</protein>
<comment type="caution">
    <text evidence="2">The sequence shown here is derived from an EMBL/GenBank/DDBJ whole genome shotgun (WGS) entry which is preliminary data.</text>
</comment>
<feature type="region of interest" description="Disordered" evidence="1">
    <location>
        <begin position="145"/>
        <end position="170"/>
    </location>
</feature>
<organism evidence="2 3">
    <name type="scientific">Pseudonocardia yunnanensis</name>
    <dbReference type="NCBI Taxonomy" id="58107"/>
    <lineage>
        <taxon>Bacteria</taxon>
        <taxon>Bacillati</taxon>
        <taxon>Actinomycetota</taxon>
        <taxon>Actinomycetes</taxon>
        <taxon>Pseudonocardiales</taxon>
        <taxon>Pseudonocardiaceae</taxon>
        <taxon>Pseudonocardia</taxon>
    </lineage>
</organism>
<name>A0ABW4ESQ1_9PSEU</name>
<sequence>MAGRPRTADKGTGVPRSPGKPTGTISGGGTGGLTGEVRPDHPAEGRFEGKRSATVDLPFMTAQFRVPDIHMPELHMPEIRMPEIRMPEVRPPTREDLDSAGRKALSVLPPPKTLLFFGGLAATAVIGAIEWPVAAAIGIGSALAGRGAAKPEPRGDGPQVGGMRGARARN</sequence>
<evidence type="ECO:0008006" key="4">
    <source>
        <dbReference type="Google" id="ProtNLM"/>
    </source>
</evidence>
<feature type="region of interest" description="Disordered" evidence="1">
    <location>
        <begin position="1"/>
        <end position="52"/>
    </location>
</feature>
<gene>
    <name evidence="2" type="ORF">ACFSJD_10760</name>
</gene>
<evidence type="ECO:0000313" key="3">
    <source>
        <dbReference type="Proteomes" id="UP001597114"/>
    </source>
</evidence>
<dbReference type="EMBL" id="JBHUCO010000012">
    <property type="protein sequence ID" value="MFD1517972.1"/>
    <property type="molecule type" value="Genomic_DNA"/>
</dbReference>
<feature type="compositionally biased region" description="Basic and acidic residues" evidence="1">
    <location>
        <begin position="37"/>
        <end position="52"/>
    </location>
</feature>
<keyword evidence="3" id="KW-1185">Reference proteome</keyword>
<proteinExistence type="predicted"/>
<evidence type="ECO:0000313" key="2">
    <source>
        <dbReference type="EMBL" id="MFD1517972.1"/>
    </source>
</evidence>
<dbReference type="RefSeq" id="WP_344719984.1">
    <property type="nucleotide sequence ID" value="NZ_BAAAUS010000006.1"/>
</dbReference>
<dbReference type="Proteomes" id="UP001597114">
    <property type="component" value="Unassembled WGS sequence"/>
</dbReference>
<accession>A0ABW4ESQ1</accession>